<dbReference type="PANTHER" id="PTHR11690:SF248">
    <property type="entry name" value="PICKPOCKET 17, ISOFORM A"/>
    <property type="match status" value="1"/>
</dbReference>
<sequence>MFATHNKVNRSREYVRRLGPKREDFMEGCLVKTRSSFPCKNHVDVSWVDNDGFPNNCFTVETIWGRPDEQPLKMPLEGSVSLLLNMQPEDYMLYYDAVLAHIGLHEAHGLGNPFKEGIKVQAGLTYDIFVNQRVTERLKAPYVTNCMDYMELWKENGGYGPLTGKACTEKCKMESMIETVGCVAQTISYPEDYLICSDSVLPSDDIAEKCSRQCSEACREVSYSLRQEVVFDQSAQCNNNDANCKQRTLYINFIFNRLEIEKFEHHPRFESVEVFSYVGGYMGMWLGISLISLFDLAETMAALIAYPLRRTRRKRMNSVIDIY</sequence>
<evidence type="ECO:0000256" key="9">
    <source>
        <dbReference type="ARBA" id="ARBA00023136"/>
    </source>
</evidence>
<evidence type="ECO:0000256" key="8">
    <source>
        <dbReference type="ARBA" id="ARBA00023065"/>
    </source>
</evidence>
<organism evidence="14 15">
    <name type="scientific">Araneus ventricosus</name>
    <name type="common">Orbweaver spider</name>
    <name type="synonym">Epeira ventricosa</name>
    <dbReference type="NCBI Taxonomy" id="182803"/>
    <lineage>
        <taxon>Eukaryota</taxon>
        <taxon>Metazoa</taxon>
        <taxon>Ecdysozoa</taxon>
        <taxon>Arthropoda</taxon>
        <taxon>Chelicerata</taxon>
        <taxon>Arachnida</taxon>
        <taxon>Araneae</taxon>
        <taxon>Araneomorphae</taxon>
        <taxon>Entelegynae</taxon>
        <taxon>Araneoidea</taxon>
        <taxon>Araneidae</taxon>
        <taxon>Araneus</taxon>
    </lineage>
</organism>
<keyword evidence="15" id="KW-1185">Reference proteome</keyword>
<gene>
    <name evidence="14" type="ORF">AVEN_228817_1</name>
</gene>
<dbReference type="GO" id="GO:0015280">
    <property type="term" value="F:ligand-gated sodium channel activity"/>
    <property type="evidence" value="ECO:0007669"/>
    <property type="project" value="TreeGrafter"/>
</dbReference>
<evidence type="ECO:0000313" key="14">
    <source>
        <dbReference type="EMBL" id="GBN01622.1"/>
    </source>
</evidence>
<proteinExistence type="inferred from homology"/>
<comment type="subcellular location">
    <subcellularLocation>
        <location evidence="1">Membrane</location>
        <topology evidence="1">Multi-pass membrane protein</topology>
    </subcellularLocation>
</comment>
<keyword evidence="6 13" id="KW-1133">Transmembrane helix</keyword>
<evidence type="ECO:0000256" key="3">
    <source>
        <dbReference type="ARBA" id="ARBA00022448"/>
    </source>
</evidence>
<dbReference type="Proteomes" id="UP000499080">
    <property type="component" value="Unassembled WGS sequence"/>
</dbReference>
<dbReference type="EMBL" id="BGPR01004633">
    <property type="protein sequence ID" value="GBN01622.1"/>
    <property type="molecule type" value="Genomic_DNA"/>
</dbReference>
<evidence type="ECO:0000256" key="5">
    <source>
        <dbReference type="ARBA" id="ARBA00022692"/>
    </source>
</evidence>
<comment type="similarity">
    <text evidence="2 12">Belongs to the amiloride-sensitive sodium channel (TC 1.A.6) family.</text>
</comment>
<keyword evidence="9 13" id="KW-0472">Membrane</keyword>
<dbReference type="Gene3D" id="1.10.287.770">
    <property type="entry name" value="YojJ-like"/>
    <property type="match status" value="1"/>
</dbReference>
<keyword evidence="5 12" id="KW-0812">Transmembrane</keyword>
<evidence type="ECO:0000256" key="7">
    <source>
        <dbReference type="ARBA" id="ARBA00023053"/>
    </source>
</evidence>
<keyword evidence="3 12" id="KW-0813">Transport</keyword>
<evidence type="ECO:0000256" key="4">
    <source>
        <dbReference type="ARBA" id="ARBA00022461"/>
    </source>
</evidence>
<evidence type="ECO:0000256" key="10">
    <source>
        <dbReference type="ARBA" id="ARBA00023201"/>
    </source>
</evidence>
<dbReference type="GO" id="GO:0005886">
    <property type="term" value="C:plasma membrane"/>
    <property type="evidence" value="ECO:0007669"/>
    <property type="project" value="TreeGrafter"/>
</dbReference>
<accession>A0A4Y2KI18</accession>
<dbReference type="OrthoDB" id="6433504at2759"/>
<protein>
    <submittedName>
        <fullName evidence="14">Uncharacterized protein</fullName>
    </submittedName>
</protein>
<dbReference type="PANTHER" id="PTHR11690">
    <property type="entry name" value="AMILORIDE-SENSITIVE SODIUM CHANNEL-RELATED"/>
    <property type="match status" value="1"/>
</dbReference>
<dbReference type="AlphaFoldDB" id="A0A4Y2KI18"/>
<keyword evidence="11 12" id="KW-0407">Ion channel</keyword>
<evidence type="ECO:0000256" key="12">
    <source>
        <dbReference type="RuleBase" id="RU000679"/>
    </source>
</evidence>
<keyword evidence="10 12" id="KW-0739">Sodium transport</keyword>
<dbReference type="InterPro" id="IPR001873">
    <property type="entry name" value="ENaC"/>
</dbReference>
<reference evidence="14 15" key="1">
    <citation type="journal article" date="2019" name="Sci. Rep.">
        <title>Orb-weaving spider Araneus ventricosus genome elucidates the spidroin gene catalogue.</title>
        <authorList>
            <person name="Kono N."/>
            <person name="Nakamura H."/>
            <person name="Ohtoshi R."/>
            <person name="Moran D.A.P."/>
            <person name="Shinohara A."/>
            <person name="Yoshida Y."/>
            <person name="Fujiwara M."/>
            <person name="Mori M."/>
            <person name="Tomita M."/>
            <person name="Arakawa K."/>
        </authorList>
    </citation>
    <scope>NUCLEOTIDE SEQUENCE [LARGE SCALE GENOMIC DNA]</scope>
</reference>
<evidence type="ECO:0000313" key="15">
    <source>
        <dbReference type="Proteomes" id="UP000499080"/>
    </source>
</evidence>
<evidence type="ECO:0000256" key="6">
    <source>
        <dbReference type="ARBA" id="ARBA00022989"/>
    </source>
</evidence>
<feature type="transmembrane region" description="Helical" evidence="13">
    <location>
        <begin position="284"/>
        <end position="306"/>
    </location>
</feature>
<name>A0A4Y2KI18_ARAVE</name>
<keyword evidence="8 12" id="KW-0406">Ion transport</keyword>
<dbReference type="Pfam" id="PF00858">
    <property type="entry name" value="ASC"/>
    <property type="match status" value="1"/>
</dbReference>
<evidence type="ECO:0000256" key="13">
    <source>
        <dbReference type="SAM" id="Phobius"/>
    </source>
</evidence>
<comment type="caution">
    <text evidence="14">The sequence shown here is derived from an EMBL/GenBank/DDBJ whole genome shotgun (WGS) entry which is preliminary data.</text>
</comment>
<evidence type="ECO:0000256" key="2">
    <source>
        <dbReference type="ARBA" id="ARBA00007193"/>
    </source>
</evidence>
<evidence type="ECO:0000256" key="11">
    <source>
        <dbReference type="ARBA" id="ARBA00023303"/>
    </source>
</evidence>
<keyword evidence="4 12" id="KW-0894">Sodium channel</keyword>
<keyword evidence="7" id="KW-0915">Sodium</keyword>
<evidence type="ECO:0000256" key="1">
    <source>
        <dbReference type="ARBA" id="ARBA00004141"/>
    </source>
</evidence>